<comment type="similarity">
    <text evidence="1">Belongs to the UPF0065 (bug) family.</text>
</comment>
<accession>A0ABR6GRG2</accession>
<name>A0ABR6GRG2_9BURK</name>
<keyword evidence="3" id="KW-1185">Reference proteome</keyword>
<dbReference type="Proteomes" id="UP000574369">
    <property type="component" value="Unassembled WGS sequence"/>
</dbReference>
<evidence type="ECO:0000256" key="1">
    <source>
        <dbReference type="ARBA" id="ARBA00006987"/>
    </source>
</evidence>
<dbReference type="PANTHER" id="PTHR42928:SF5">
    <property type="entry name" value="BLR1237 PROTEIN"/>
    <property type="match status" value="1"/>
</dbReference>
<keyword evidence="2" id="KW-0675">Receptor</keyword>
<dbReference type="Pfam" id="PF03401">
    <property type="entry name" value="TctC"/>
    <property type="match status" value="1"/>
</dbReference>
<dbReference type="PIRSF" id="PIRSF017082">
    <property type="entry name" value="YflP"/>
    <property type="match status" value="1"/>
</dbReference>
<dbReference type="EMBL" id="JACHXO010000003">
    <property type="protein sequence ID" value="MBB3194707.1"/>
    <property type="molecule type" value="Genomic_DNA"/>
</dbReference>
<dbReference type="RefSeq" id="WP_088452897.1">
    <property type="nucleotide sequence ID" value="NZ_JACHXO010000003.1"/>
</dbReference>
<reference evidence="2 3" key="1">
    <citation type="submission" date="2020-08" db="EMBL/GenBank/DDBJ databases">
        <title>Genomic Encyclopedia of Type Strains, Phase III (KMG-III): the genomes of soil and plant-associated and newly described type strains.</title>
        <authorList>
            <person name="Whitman W."/>
        </authorList>
    </citation>
    <scope>NUCLEOTIDE SEQUENCE [LARGE SCALE GENOMIC DNA]</scope>
    <source>
        <strain evidence="2 3">CECT 7247</strain>
    </source>
</reference>
<dbReference type="Gene3D" id="3.40.190.10">
    <property type="entry name" value="Periplasmic binding protein-like II"/>
    <property type="match status" value="1"/>
</dbReference>
<dbReference type="InterPro" id="IPR042100">
    <property type="entry name" value="Bug_dom1"/>
</dbReference>
<dbReference type="PANTHER" id="PTHR42928">
    <property type="entry name" value="TRICARBOXYLATE-BINDING PROTEIN"/>
    <property type="match status" value="1"/>
</dbReference>
<organism evidence="2 3">
    <name type="scientific">Roseateles terrae</name>
    <dbReference type="NCBI Taxonomy" id="431060"/>
    <lineage>
        <taxon>Bacteria</taxon>
        <taxon>Pseudomonadati</taxon>
        <taxon>Pseudomonadota</taxon>
        <taxon>Betaproteobacteria</taxon>
        <taxon>Burkholderiales</taxon>
        <taxon>Sphaerotilaceae</taxon>
        <taxon>Roseateles</taxon>
    </lineage>
</organism>
<evidence type="ECO:0000313" key="3">
    <source>
        <dbReference type="Proteomes" id="UP000574369"/>
    </source>
</evidence>
<protein>
    <submittedName>
        <fullName evidence="2">Tripartite-type tricarboxylate transporter receptor subunit TctC</fullName>
    </submittedName>
</protein>
<comment type="caution">
    <text evidence="2">The sequence shown here is derived from an EMBL/GenBank/DDBJ whole genome shotgun (WGS) entry which is preliminary data.</text>
</comment>
<dbReference type="Gene3D" id="3.40.190.150">
    <property type="entry name" value="Bordetella uptake gene, domain 1"/>
    <property type="match status" value="1"/>
</dbReference>
<proteinExistence type="inferred from homology"/>
<dbReference type="CDD" id="cd13579">
    <property type="entry name" value="PBP2_Bug_NagM"/>
    <property type="match status" value="1"/>
</dbReference>
<sequence length="345" mass="36631">MKQPSHRSRRTLPSRAHPTRREAGLWLTALGATLAGLGAPRLARAQAAMPRILVGFPAGGSVDVCARRVAEAWRGRLAETVLVDQRVGAGGRLAITALKDAPADGGTLLMSPSSMFTIYPHVYRKLAYKADSDVIPVSPVANATCGFGVGPMVPTSVRTLADFVAWAKSRPEQAAYASPAAGAMPHFLGDQFQRAAGIKLTHVPYRGAAPGLQDLMGGQIASGCFILGDFLPHLASGRIRILGVTDQQRSRFVPEVPTFAEQGFPGIQGVETYGLFLPARTPAVVVDKVFDLARVALREKQVVEGLAKLGFEPLVMAPADYARRLAAERASWGPIVQASGFSSDD</sequence>
<evidence type="ECO:0000313" key="2">
    <source>
        <dbReference type="EMBL" id="MBB3194707.1"/>
    </source>
</evidence>
<dbReference type="InterPro" id="IPR005064">
    <property type="entry name" value="BUG"/>
</dbReference>
<gene>
    <name evidence="2" type="ORF">FHS28_002103</name>
</gene>